<dbReference type="PANTHER" id="PTHR47816:SF4">
    <property type="entry name" value="RIBOSOMAL RNA SMALL SUBUNIT METHYLTRANSFERASE C"/>
    <property type="match status" value="1"/>
</dbReference>
<gene>
    <name evidence="7" type="primary">rlmG</name>
    <name evidence="7" type="ORF">NCTC13652_02747</name>
</gene>
<reference evidence="7 8" key="1">
    <citation type="submission" date="2018-12" db="EMBL/GenBank/DDBJ databases">
        <authorList>
            <consortium name="Pathogen Informatics"/>
        </authorList>
    </citation>
    <scope>NUCLEOTIDE SEQUENCE [LARGE SCALE GENOMIC DNA]</scope>
    <source>
        <strain evidence="7 8">NCTC13652</strain>
    </source>
</reference>
<evidence type="ECO:0000256" key="3">
    <source>
        <dbReference type="ARBA" id="ARBA00022603"/>
    </source>
</evidence>
<dbReference type="AlphaFoldDB" id="A0A3S4V945"/>
<dbReference type="RefSeq" id="WP_028703808.1">
    <property type="nucleotide sequence ID" value="NZ_LR134473.1"/>
</dbReference>
<evidence type="ECO:0000313" key="7">
    <source>
        <dbReference type="EMBL" id="VEI04515.1"/>
    </source>
</evidence>
<name>A0A3S4V945_9ACTN</name>
<evidence type="ECO:0000256" key="4">
    <source>
        <dbReference type="ARBA" id="ARBA00022679"/>
    </source>
</evidence>
<evidence type="ECO:0000259" key="5">
    <source>
        <dbReference type="Pfam" id="PF05175"/>
    </source>
</evidence>
<dbReference type="EMBL" id="LR134473">
    <property type="protein sequence ID" value="VEI04515.1"/>
    <property type="molecule type" value="Genomic_DNA"/>
</dbReference>
<dbReference type="CDD" id="cd02440">
    <property type="entry name" value="AdoMet_MTases"/>
    <property type="match status" value="1"/>
</dbReference>
<sequence length="378" mass="40441">MDDPVDDIIAAEAPAGARHIWILGRPGLVDAARAWAPVSVWCDDLRLARRVDRDHPGEGLLVNPLAEAATERRAGDGVDARAGRGADARVEAVSSAGVPQEAPHQVWMELPESLDALDETLSALHGLAARHGIDDLHVVAGGRIRRMNRSMNEVGLRWFDDVSASLGRRRARVLHMLGPRSRPARGSGWPRRQHIDSLDLVAHGGVFHVAGLDAGTALLLDQLPSIGRHLPDNRPAEVLDLGCGNGVIAASVAKKFGARVLVRASDVSWAAADSTAMTAAANGLDIAVRQADGLTGVPDSSLDVIVTNPPFHRGSARDSGPTHRMLAEAGRVLRPGGQLWCVYNSHLPWGRYLDERVGPTRQVARTRAYTVTRTICGS</sequence>
<dbReference type="Pfam" id="PF26049">
    <property type="entry name" value="RLMG_N"/>
    <property type="match status" value="1"/>
</dbReference>
<dbReference type="InterPro" id="IPR029063">
    <property type="entry name" value="SAM-dependent_MTases_sf"/>
</dbReference>
<accession>A0A3S4V945</accession>
<proteinExistence type="predicted"/>
<dbReference type="SUPFAM" id="SSF53335">
    <property type="entry name" value="S-adenosyl-L-methionine-dependent methyltransferases"/>
    <property type="match status" value="1"/>
</dbReference>
<dbReference type="InterPro" id="IPR046977">
    <property type="entry name" value="RsmC/RlmG"/>
</dbReference>
<evidence type="ECO:0000256" key="1">
    <source>
        <dbReference type="ARBA" id="ARBA00022490"/>
    </source>
</evidence>
<dbReference type="PROSITE" id="PS00092">
    <property type="entry name" value="N6_MTASE"/>
    <property type="match status" value="1"/>
</dbReference>
<dbReference type="Proteomes" id="UP000277858">
    <property type="component" value="Chromosome"/>
</dbReference>
<evidence type="ECO:0000259" key="6">
    <source>
        <dbReference type="Pfam" id="PF26049"/>
    </source>
</evidence>
<protein>
    <submittedName>
        <fullName evidence="7">Ribosomal RNA large subunit methyltransferase G</fullName>
        <ecNumber evidence="7">2.1.1.174</ecNumber>
    </submittedName>
</protein>
<keyword evidence="3 7" id="KW-0489">Methyltransferase</keyword>
<dbReference type="Gene3D" id="3.40.50.150">
    <property type="entry name" value="Vaccinia Virus protein VP39"/>
    <property type="match status" value="2"/>
</dbReference>
<dbReference type="InterPro" id="IPR002052">
    <property type="entry name" value="DNA_methylase_N6_adenine_CS"/>
</dbReference>
<feature type="domain" description="RlmG N-terminal" evidence="6">
    <location>
        <begin position="87"/>
        <end position="176"/>
    </location>
</feature>
<dbReference type="STRING" id="1122997.GCA_000425285_02536"/>
<dbReference type="InterPro" id="IPR007848">
    <property type="entry name" value="Small_mtfrase_dom"/>
</dbReference>
<dbReference type="Pfam" id="PF05175">
    <property type="entry name" value="MTS"/>
    <property type="match status" value="1"/>
</dbReference>
<keyword evidence="4 7" id="KW-0808">Transferase</keyword>
<keyword evidence="1" id="KW-0963">Cytoplasm</keyword>
<evidence type="ECO:0000256" key="2">
    <source>
        <dbReference type="ARBA" id="ARBA00022552"/>
    </source>
</evidence>
<evidence type="ECO:0000313" key="8">
    <source>
        <dbReference type="Proteomes" id="UP000277858"/>
    </source>
</evidence>
<dbReference type="GO" id="GO:0003676">
    <property type="term" value="F:nucleic acid binding"/>
    <property type="evidence" value="ECO:0007669"/>
    <property type="project" value="InterPro"/>
</dbReference>
<dbReference type="InterPro" id="IPR058679">
    <property type="entry name" value="RlmG_N"/>
</dbReference>
<feature type="domain" description="Methyltransferase small" evidence="5">
    <location>
        <begin position="198"/>
        <end position="372"/>
    </location>
</feature>
<keyword evidence="2" id="KW-0698">rRNA processing</keyword>
<dbReference type="GO" id="GO:0052916">
    <property type="term" value="F:23S rRNA (guanine(1835)-N(2))-methyltransferase activity"/>
    <property type="evidence" value="ECO:0007669"/>
    <property type="project" value="UniProtKB-EC"/>
</dbReference>
<dbReference type="EC" id="2.1.1.174" evidence="7"/>
<dbReference type="PANTHER" id="PTHR47816">
    <property type="entry name" value="RIBOSOMAL RNA SMALL SUBUNIT METHYLTRANSFERASE C"/>
    <property type="match status" value="1"/>
</dbReference>
<keyword evidence="8" id="KW-1185">Reference proteome</keyword>
<organism evidence="7 8">
    <name type="scientific">Acidipropionibacterium jensenii</name>
    <dbReference type="NCBI Taxonomy" id="1749"/>
    <lineage>
        <taxon>Bacteria</taxon>
        <taxon>Bacillati</taxon>
        <taxon>Actinomycetota</taxon>
        <taxon>Actinomycetes</taxon>
        <taxon>Propionibacteriales</taxon>
        <taxon>Propionibacteriaceae</taxon>
        <taxon>Acidipropionibacterium</taxon>
    </lineage>
</organism>